<protein>
    <submittedName>
        <fullName evidence="2">Uncharacterized protein</fullName>
    </submittedName>
</protein>
<sequence length="350" mass="38948">METYYQGAFSLTAIIHLIENQTQKDHTVFSIQLAKVAHSLVQILEAGRVTSSSFGKDAVAQYSKEERLENCGHFCKVHDGQEDTGNKNNTIKPTWQGSCFCYCEEGCWLQMCLKIYMRRLRRRLWQQRIKGPPPGDAVTAAAGPVAEWASALSSSDPCFGAPGLLRPTRDRSGGLRPPSPLPSPSPSPPRGPLPPFPTMALKRIHEELNDLARDPPAVQPTTVQKLAQGKVLLKEKQVYLYTCACKDSKVPSGCLLCLTIPPNGSRQFTMEHRSGQYNQSCAGATPTSNIHTARCQQTDKQCSEERMWPQYSSRLSMNQLMILQLQPKTAYLEGDAGFRNMISKSRERCT</sequence>
<comment type="caution">
    <text evidence="2">The sequence shown here is derived from an EMBL/GenBank/DDBJ whole genome shotgun (WGS) entry which is preliminary data.</text>
</comment>
<evidence type="ECO:0000313" key="2">
    <source>
        <dbReference type="EMBL" id="KAK7830966.1"/>
    </source>
</evidence>
<gene>
    <name evidence="2" type="ORF">U0070_018510</name>
</gene>
<proteinExistence type="predicted"/>
<organism evidence="2 3">
    <name type="scientific">Myodes glareolus</name>
    <name type="common">Bank vole</name>
    <name type="synonym">Clethrionomys glareolus</name>
    <dbReference type="NCBI Taxonomy" id="447135"/>
    <lineage>
        <taxon>Eukaryota</taxon>
        <taxon>Metazoa</taxon>
        <taxon>Chordata</taxon>
        <taxon>Craniata</taxon>
        <taxon>Vertebrata</taxon>
        <taxon>Euteleostomi</taxon>
        <taxon>Mammalia</taxon>
        <taxon>Eutheria</taxon>
        <taxon>Euarchontoglires</taxon>
        <taxon>Glires</taxon>
        <taxon>Rodentia</taxon>
        <taxon>Myomorpha</taxon>
        <taxon>Muroidea</taxon>
        <taxon>Cricetidae</taxon>
        <taxon>Arvicolinae</taxon>
        <taxon>Myodes</taxon>
    </lineage>
</organism>
<feature type="compositionally biased region" description="Pro residues" evidence="1">
    <location>
        <begin position="177"/>
        <end position="197"/>
    </location>
</feature>
<name>A0AAW0JXM8_MYOGA</name>
<feature type="region of interest" description="Disordered" evidence="1">
    <location>
        <begin position="166"/>
        <end position="197"/>
    </location>
</feature>
<keyword evidence="3" id="KW-1185">Reference proteome</keyword>
<dbReference type="EMBL" id="JBBHLL010000016">
    <property type="protein sequence ID" value="KAK7830966.1"/>
    <property type="molecule type" value="Genomic_DNA"/>
</dbReference>
<accession>A0AAW0JXM8</accession>
<dbReference type="Proteomes" id="UP001488838">
    <property type="component" value="Unassembled WGS sequence"/>
</dbReference>
<evidence type="ECO:0000256" key="1">
    <source>
        <dbReference type="SAM" id="MobiDB-lite"/>
    </source>
</evidence>
<reference evidence="2 3" key="1">
    <citation type="journal article" date="2023" name="bioRxiv">
        <title>Conserved and derived expression patterns and positive selection on dental genes reveal complex evolutionary context of ever-growing rodent molars.</title>
        <authorList>
            <person name="Calamari Z.T."/>
            <person name="Song A."/>
            <person name="Cohen E."/>
            <person name="Akter M."/>
            <person name="Roy R.D."/>
            <person name="Hallikas O."/>
            <person name="Christensen M.M."/>
            <person name="Li P."/>
            <person name="Marangoni P."/>
            <person name="Jernvall J."/>
            <person name="Klein O.D."/>
        </authorList>
    </citation>
    <scope>NUCLEOTIDE SEQUENCE [LARGE SCALE GENOMIC DNA]</scope>
    <source>
        <strain evidence="2">V071</strain>
    </source>
</reference>
<evidence type="ECO:0000313" key="3">
    <source>
        <dbReference type="Proteomes" id="UP001488838"/>
    </source>
</evidence>
<dbReference type="AlphaFoldDB" id="A0AAW0JXM8"/>